<dbReference type="PANTHER" id="PTHR12131:SF1">
    <property type="entry name" value="ATP-DEPENDENT RNA HELICASE SUPV3L1, MITOCHONDRIAL-RELATED"/>
    <property type="match status" value="1"/>
</dbReference>
<keyword evidence="4" id="KW-0067">ATP-binding</keyword>
<feature type="domain" description="Helicase C-terminal" evidence="5">
    <location>
        <begin position="400"/>
        <end position="562"/>
    </location>
</feature>
<gene>
    <name evidence="6" type="ORF">D9757_000836</name>
</gene>
<dbReference type="Gene3D" id="3.40.50.300">
    <property type="entry name" value="P-loop containing nucleotide triphosphate hydrolases"/>
    <property type="match status" value="2"/>
</dbReference>
<dbReference type="GO" id="GO:0004386">
    <property type="term" value="F:helicase activity"/>
    <property type="evidence" value="ECO:0007669"/>
    <property type="project" value="UniProtKB-KW"/>
</dbReference>
<dbReference type="OrthoDB" id="6692397at2759"/>
<dbReference type="InterPro" id="IPR055206">
    <property type="entry name" value="DEXQc_SUV3"/>
</dbReference>
<dbReference type="CDD" id="cd18805">
    <property type="entry name" value="SF2_C_suv3"/>
    <property type="match status" value="1"/>
</dbReference>
<evidence type="ECO:0000256" key="3">
    <source>
        <dbReference type="ARBA" id="ARBA00022806"/>
    </source>
</evidence>
<dbReference type="SUPFAM" id="SSF52540">
    <property type="entry name" value="P-loop containing nucleoside triphosphate hydrolases"/>
    <property type="match status" value="1"/>
</dbReference>
<evidence type="ECO:0000256" key="4">
    <source>
        <dbReference type="ARBA" id="ARBA00022840"/>
    </source>
</evidence>
<dbReference type="AlphaFoldDB" id="A0A8H5I0A6"/>
<dbReference type="FunFam" id="3.40.50.300:FF:000957">
    <property type="entry name" value="ATP-dependent RNA helicase SUV3L, mitochondrial"/>
    <property type="match status" value="1"/>
</dbReference>
<evidence type="ECO:0000256" key="1">
    <source>
        <dbReference type="ARBA" id="ARBA00022741"/>
    </source>
</evidence>
<dbReference type="PANTHER" id="PTHR12131">
    <property type="entry name" value="ATP-DEPENDENT RNA AND DNA HELICASE"/>
    <property type="match status" value="1"/>
</dbReference>
<dbReference type="GO" id="GO:0005524">
    <property type="term" value="F:ATP binding"/>
    <property type="evidence" value="ECO:0007669"/>
    <property type="project" value="UniProtKB-KW"/>
</dbReference>
<dbReference type="GO" id="GO:0000965">
    <property type="term" value="P:mitochondrial RNA 3'-end processing"/>
    <property type="evidence" value="ECO:0007669"/>
    <property type="project" value="TreeGrafter"/>
</dbReference>
<keyword evidence="2" id="KW-0378">Hydrolase</keyword>
<name>A0A8H5I0A6_9AGAR</name>
<dbReference type="Pfam" id="PF12513">
    <property type="entry name" value="SUV3_C"/>
    <property type="match status" value="1"/>
</dbReference>
<dbReference type="GO" id="GO:0016787">
    <property type="term" value="F:hydrolase activity"/>
    <property type="evidence" value="ECO:0007669"/>
    <property type="project" value="UniProtKB-KW"/>
</dbReference>
<keyword evidence="3" id="KW-0347">Helicase</keyword>
<dbReference type="Pfam" id="PF22527">
    <property type="entry name" value="DEXQc_Suv3"/>
    <property type="match status" value="2"/>
</dbReference>
<dbReference type="InterPro" id="IPR050699">
    <property type="entry name" value="RNA-DNA_Helicase"/>
</dbReference>
<evidence type="ECO:0000313" key="6">
    <source>
        <dbReference type="EMBL" id="KAF5392710.1"/>
    </source>
</evidence>
<proteinExistence type="predicted"/>
<organism evidence="6 7">
    <name type="scientific">Collybiopsis confluens</name>
    <dbReference type="NCBI Taxonomy" id="2823264"/>
    <lineage>
        <taxon>Eukaryota</taxon>
        <taxon>Fungi</taxon>
        <taxon>Dikarya</taxon>
        <taxon>Basidiomycota</taxon>
        <taxon>Agaricomycotina</taxon>
        <taxon>Agaricomycetes</taxon>
        <taxon>Agaricomycetidae</taxon>
        <taxon>Agaricales</taxon>
        <taxon>Marasmiineae</taxon>
        <taxon>Omphalotaceae</taxon>
        <taxon>Collybiopsis</taxon>
    </lineage>
</organism>
<keyword evidence="7" id="KW-1185">Reference proteome</keyword>
<dbReference type="EMBL" id="JAACJN010000004">
    <property type="protein sequence ID" value="KAF5392710.1"/>
    <property type="molecule type" value="Genomic_DNA"/>
</dbReference>
<dbReference type="InterPro" id="IPR022192">
    <property type="entry name" value="SUV3_C"/>
</dbReference>
<evidence type="ECO:0000259" key="5">
    <source>
        <dbReference type="PROSITE" id="PS51194"/>
    </source>
</evidence>
<dbReference type="InterPro" id="IPR001650">
    <property type="entry name" value="Helicase_C-like"/>
</dbReference>
<keyword evidence="1" id="KW-0547">Nucleotide-binding</keyword>
<accession>A0A8H5I0A6</accession>
<dbReference type="SMART" id="SM00490">
    <property type="entry name" value="HELICc"/>
    <property type="match status" value="1"/>
</dbReference>
<protein>
    <recommendedName>
        <fullName evidence="5">Helicase C-terminal domain-containing protein</fullName>
    </recommendedName>
</protein>
<dbReference type="Proteomes" id="UP000518752">
    <property type="component" value="Unassembled WGS sequence"/>
</dbReference>
<dbReference type="GO" id="GO:0045025">
    <property type="term" value="C:mitochondrial degradosome"/>
    <property type="evidence" value="ECO:0007669"/>
    <property type="project" value="TreeGrafter"/>
</dbReference>
<comment type="caution">
    <text evidence="6">The sequence shown here is derived from an EMBL/GenBank/DDBJ whole genome shotgun (WGS) entry which is preliminary data.</text>
</comment>
<dbReference type="PROSITE" id="PS51194">
    <property type="entry name" value="HELICASE_CTER"/>
    <property type="match status" value="1"/>
</dbReference>
<dbReference type="InterPro" id="IPR027417">
    <property type="entry name" value="P-loop_NTPase"/>
</dbReference>
<evidence type="ECO:0000313" key="7">
    <source>
        <dbReference type="Proteomes" id="UP000518752"/>
    </source>
</evidence>
<reference evidence="6 7" key="1">
    <citation type="journal article" date="2020" name="ISME J.">
        <title>Uncovering the hidden diversity of litter-decomposition mechanisms in mushroom-forming fungi.</title>
        <authorList>
            <person name="Floudas D."/>
            <person name="Bentzer J."/>
            <person name="Ahren D."/>
            <person name="Johansson T."/>
            <person name="Persson P."/>
            <person name="Tunlid A."/>
        </authorList>
    </citation>
    <scope>NUCLEOTIDE SEQUENCE [LARGE SCALE GENOMIC DNA]</scope>
    <source>
        <strain evidence="6 7">CBS 406.79</strain>
    </source>
</reference>
<evidence type="ECO:0000256" key="2">
    <source>
        <dbReference type="ARBA" id="ARBA00022801"/>
    </source>
</evidence>
<sequence>MFIGLNGLISGSRLRLSFRSFPGLFSSPLPHTTQRFRTGSGFKRISSKPFKHRQQRAPSVVERPQLILSLDDHQGIIKYFEENVRTWSERRAVHARLHSFGIPEIDIDPLLNLFAAQVQAGKLSGHQAFDKYSLDRFARATPEDTPETYTDFVYTAILYAWAADPTNEVIRDIIQSSTITSILRLFEAARMDHPADQFYEARRKRRTVIMHVGPTNSGKTYHALRALATADTGVYAGPLRLLAYEIWERLNLGQIVPAGVEEDQAPTPQTTDTALDVIQASAAPNIRTKENPKFARACNLITGEEHRIVDELAPLESATVEMLSLVKKYDVAVVDEIQMIADVERGFAWTTAVLGLNAKELHLCGEETAVPIVRALLADTQDQLIIRRYDRLTPLRIGASLSNDFSKVEKGDCVVTFSRKNIFFVKQAIEKATKMKCAVVYGKLPPEVRSDQAALFNDPDSGYDVIVGSDAIGMGLNLKIRRIIFEAVSKYDGHVQRLLSISQVKQIAGRAGRYGMVQEASGTATTLSPEDLPLVEKALAMPFKPLSAAILGPTYQSAQAVVQALPSSSRMQTIYDAHAYVTKTKSYFRLSAGNMSRAGEFVDQWAGSLSLEDRMLLLMAPVPWSDERCYPVMRNLVRTYSEDLSVPLLPLFDGTPYVRTLLMVEDKMANLPYPKSSPDILYSLEIFHKLLSLYAWLSLRNPVAYHESTVLDEWKPRAERALHWALKGVTRYSKHDVPVGERADKIESVSAADLRKKRKESEMVRKKVRVTDEIRVLAGRIEA</sequence>
<dbReference type="Gene3D" id="1.20.58.1080">
    <property type="match status" value="1"/>
</dbReference>
<dbReference type="Gene3D" id="1.20.272.40">
    <property type="match status" value="1"/>
</dbReference>
<dbReference type="Pfam" id="PF00271">
    <property type="entry name" value="Helicase_C"/>
    <property type="match status" value="1"/>
</dbReference>